<gene>
    <name evidence="3" type="ORF">CERSUDRAFT_118226</name>
</gene>
<dbReference type="HOGENOM" id="CLU_1402906_0_0_1"/>
<proteinExistence type="predicted"/>
<dbReference type="EMBL" id="KB445807">
    <property type="protein sequence ID" value="EMD33164.1"/>
    <property type="molecule type" value="Genomic_DNA"/>
</dbReference>
<dbReference type="STRING" id="914234.M2PBZ9"/>
<keyword evidence="4" id="KW-1185">Reference proteome</keyword>
<evidence type="ECO:0000256" key="2">
    <source>
        <dbReference type="SAM" id="SignalP"/>
    </source>
</evidence>
<accession>M2PBZ9</accession>
<protein>
    <submittedName>
        <fullName evidence="3">Uncharacterized protein</fullName>
    </submittedName>
</protein>
<evidence type="ECO:0000313" key="4">
    <source>
        <dbReference type="Proteomes" id="UP000016930"/>
    </source>
</evidence>
<dbReference type="AlphaFoldDB" id="M2PBZ9"/>
<feature type="chain" id="PRO_5004023003" evidence="2">
    <location>
        <begin position="26"/>
        <end position="238"/>
    </location>
</feature>
<feature type="signal peptide" evidence="2">
    <location>
        <begin position="1"/>
        <end position="25"/>
    </location>
</feature>
<organism evidence="3 4">
    <name type="scientific">Ceriporiopsis subvermispora (strain B)</name>
    <name type="common">White-rot fungus</name>
    <name type="synonym">Gelatoporia subvermispora</name>
    <dbReference type="NCBI Taxonomy" id="914234"/>
    <lineage>
        <taxon>Eukaryota</taxon>
        <taxon>Fungi</taxon>
        <taxon>Dikarya</taxon>
        <taxon>Basidiomycota</taxon>
        <taxon>Agaricomycotina</taxon>
        <taxon>Agaricomycetes</taxon>
        <taxon>Polyporales</taxon>
        <taxon>Gelatoporiaceae</taxon>
        <taxon>Gelatoporia</taxon>
    </lineage>
</organism>
<evidence type="ECO:0000256" key="1">
    <source>
        <dbReference type="SAM" id="MobiDB-lite"/>
    </source>
</evidence>
<feature type="compositionally biased region" description="Low complexity" evidence="1">
    <location>
        <begin position="219"/>
        <end position="228"/>
    </location>
</feature>
<keyword evidence="2" id="KW-0732">Signal</keyword>
<feature type="region of interest" description="Disordered" evidence="1">
    <location>
        <begin position="210"/>
        <end position="238"/>
    </location>
</feature>
<dbReference type="OrthoDB" id="2803138at2759"/>
<evidence type="ECO:0000313" key="3">
    <source>
        <dbReference type="EMBL" id="EMD33164.1"/>
    </source>
</evidence>
<name>M2PBZ9_CERS8</name>
<reference evidence="3 4" key="1">
    <citation type="journal article" date="2012" name="Proc. Natl. Acad. Sci. U.S.A.">
        <title>Comparative genomics of Ceriporiopsis subvermispora and Phanerochaete chrysosporium provide insight into selective ligninolysis.</title>
        <authorList>
            <person name="Fernandez-Fueyo E."/>
            <person name="Ruiz-Duenas F.J."/>
            <person name="Ferreira P."/>
            <person name="Floudas D."/>
            <person name="Hibbett D.S."/>
            <person name="Canessa P."/>
            <person name="Larrondo L.F."/>
            <person name="James T.Y."/>
            <person name="Seelenfreund D."/>
            <person name="Lobos S."/>
            <person name="Polanco R."/>
            <person name="Tello M."/>
            <person name="Honda Y."/>
            <person name="Watanabe T."/>
            <person name="Watanabe T."/>
            <person name="Ryu J.S."/>
            <person name="Kubicek C.P."/>
            <person name="Schmoll M."/>
            <person name="Gaskell J."/>
            <person name="Hammel K.E."/>
            <person name="St John F.J."/>
            <person name="Vanden Wymelenberg A."/>
            <person name="Sabat G."/>
            <person name="Splinter BonDurant S."/>
            <person name="Syed K."/>
            <person name="Yadav J.S."/>
            <person name="Doddapaneni H."/>
            <person name="Subramanian V."/>
            <person name="Lavin J.L."/>
            <person name="Oguiza J.A."/>
            <person name="Perez G."/>
            <person name="Pisabarro A.G."/>
            <person name="Ramirez L."/>
            <person name="Santoyo F."/>
            <person name="Master E."/>
            <person name="Coutinho P.M."/>
            <person name="Henrissat B."/>
            <person name="Lombard V."/>
            <person name="Magnuson J.K."/>
            <person name="Kuees U."/>
            <person name="Hori C."/>
            <person name="Igarashi K."/>
            <person name="Samejima M."/>
            <person name="Held B.W."/>
            <person name="Barry K.W."/>
            <person name="LaButti K.M."/>
            <person name="Lapidus A."/>
            <person name="Lindquist E.A."/>
            <person name="Lucas S.M."/>
            <person name="Riley R."/>
            <person name="Salamov A.A."/>
            <person name="Hoffmeister D."/>
            <person name="Schwenk D."/>
            <person name="Hadar Y."/>
            <person name="Yarden O."/>
            <person name="de Vries R.P."/>
            <person name="Wiebenga A."/>
            <person name="Stenlid J."/>
            <person name="Eastwood D."/>
            <person name="Grigoriev I.V."/>
            <person name="Berka R.M."/>
            <person name="Blanchette R.A."/>
            <person name="Kersten P."/>
            <person name="Martinez A.T."/>
            <person name="Vicuna R."/>
            <person name="Cullen D."/>
        </authorList>
    </citation>
    <scope>NUCLEOTIDE SEQUENCE [LARGE SCALE GENOMIC DNA]</scope>
    <source>
        <strain evidence="3 4">B</strain>
    </source>
</reference>
<sequence>MVSYILTRTFVISAMLVGAAPLANAAPIRLPLTEAALRLPLLQHDLSASTLVDIVAHVALAQPHSSAYLVLPISLNSEREINRALRSVGLSSRDASPEPKPFDLPVMRRDETASLDTRQCMHDGSCMRRREPEAHPEPIVEERQCMHDGSCMKREPAPEPVAETIELEARQCMHDGSCMKREPQPQPDPVVEPVELDARQCLTDGSCMKRREAAPEPQPIAEPAAPEARQCLTDGSCM</sequence>
<dbReference type="Proteomes" id="UP000016930">
    <property type="component" value="Unassembled WGS sequence"/>
</dbReference>